<dbReference type="SUPFAM" id="SSF53098">
    <property type="entry name" value="Ribonuclease H-like"/>
    <property type="match status" value="1"/>
</dbReference>
<dbReference type="OrthoDB" id="5953249at2759"/>
<dbReference type="GO" id="GO:0003676">
    <property type="term" value="F:nucleic acid binding"/>
    <property type="evidence" value="ECO:0007669"/>
    <property type="project" value="InterPro"/>
</dbReference>
<sequence length="355" mass="40596">MASRKQKKREKDLEWRISPNGGLEFAEQLLGLRDFNDSNPLSDVILIAIDLEVSKYDKGKPGAPPIREFGIAILETRHFKSTSPSLPNNFISTKQFSTIHASKDFIYCDATDFKECVFAETDLVKQVNLPKTIKKCLRIEDSSSPDPRALRKIVLVGHSIKEDLKMLKRHGIIVHEIAPVVAILDTYSITWNLLGPTKNSISTTPMTRFTLWALLEELKIPYKKWDLHNAGNDATFTLHAMLMLAIRSSESRELDVIESQNLERLRALAQFELHERERWKPTRKGPNANRFYDRDSPEQTDGQLTWGNMKEIWKIAIDISHALIGDLRFDMEVGFWIWVIGIMATCNQPVASTQH</sequence>
<dbReference type="InterPro" id="IPR012337">
    <property type="entry name" value="RNaseH-like_sf"/>
</dbReference>
<evidence type="ECO:0000313" key="4">
    <source>
        <dbReference type="Proteomes" id="UP000566819"/>
    </source>
</evidence>
<evidence type="ECO:0000259" key="2">
    <source>
        <dbReference type="Pfam" id="PF21762"/>
    </source>
</evidence>
<dbReference type="EMBL" id="JAAMPI010000564">
    <property type="protein sequence ID" value="KAF4630302.1"/>
    <property type="molecule type" value="Genomic_DNA"/>
</dbReference>
<dbReference type="PANTHER" id="PTHR28083">
    <property type="entry name" value="GOOD FOR FULL DBP5 ACTIVITY PROTEIN 2"/>
    <property type="match status" value="1"/>
</dbReference>
<dbReference type="Gene3D" id="3.30.420.10">
    <property type="entry name" value="Ribonuclease H-like superfamily/Ribonuclease H"/>
    <property type="match status" value="1"/>
</dbReference>
<proteinExistence type="predicted"/>
<dbReference type="InterPro" id="IPR036397">
    <property type="entry name" value="RNaseH_sf"/>
</dbReference>
<gene>
    <name evidence="3" type="ORF">G7Y89_g7837</name>
</gene>
<dbReference type="PANTHER" id="PTHR28083:SF1">
    <property type="entry name" value="GOOD FOR FULL DBP5 ACTIVITY PROTEIN 2"/>
    <property type="match status" value="1"/>
</dbReference>
<feature type="region of interest" description="Disordered" evidence="1">
    <location>
        <begin position="281"/>
        <end position="303"/>
    </location>
</feature>
<dbReference type="Pfam" id="PF21762">
    <property type="entry name" value="DEDDh_C"/>
    <property type="match status" value="1"/>
</dbReference>
<dbReference type="InterPro" id="IPR040151">
    <property type="entry name" value="Gfd2/YDR514C-like"/>
</dbReference>
<keyword evidence="4" id="KW-1185">Reference proteome</keyword>
<evidence type="ECO:0000256" key="1">
    <source>
        <dbReference type="SAM" id="MobiDB-lite"/>
    </source>
</evidence>
<dbReference type="Proteomes" id="UP000566819">
    <property type="component" value="Unassembled WGS sequence"/>
</dbReference>
<name>A0A8H4RHS1_9HELO</name>
<dbReference type="GO" id="GO:0005634">
    <property type="term" value="C:nucleus"/>
    <property type="evidence" value="ECO:0007669"/>
    <property type="project" value="TreeGrafter"/>
</dbReference>
<protein>
    <recommendedName>
        <fullName evidence="2">Gfd2/YDR514C-like C-terminal domain-containing protein</fullName>
    </recommendedName>
</protein>
<accession>A0A8H4RHS1</accession>
<dbReference type="AlphaFoldDB" id="A0A8H4RHS1"/>
<comment type="caution">
    <text evidence="3">The sequence shown here is derived from an EMBL/GenBank/DDBJ whole genome shotgun (WGS) entry which is preliminary data.</text>
</comment>
<dbReference type="InterPro" id="IPR048519">
    <property type="entry name" value="Gfd2/YDR514C-like_C"/>
</dbReference>
<organism evidence="3 4">
    <name type="scientific">Cudoniella acicularis</name>
    <dbReference type="NCBI Taxonomy" id="354080"/>
    <lineage>
        <taxon>Eukaryota</taxon>
        <taxon>Fungi</taxon>
        <taxon>Dikarya</taxon>
        <taxon>Ascomycota</taxon>
        <taxon>Pezizomycotina</taxon>
        <taxon>Leotiomycetes</taxon>
        <taxon>Helotiales</taxon>
        <taxon>Tricladiaceae</taxon>
        <taxon>Cudoniella</taxon>
    </lineage>
</organism>
<evidence type="ECO:0000313" key="3">
    <source>
        <dbReference type="EMBL" id="KAF4630302.1"/>
    </source>
</evidence>
<reference evidence="3 4" key="1">
    <citation type="submission" date="2020-03" db="EMBL/GenBank/DDBJ databases">
        <title>Draft Genome Sequence of Cudoniella acicularis.</title>
        <authorList>
            <person name="Buettner E."/>
            <person name="Kellner H."/>
        </authorList>
    </citation>
    <scope>NUCLEOTIDE SEQUENCE [LARGE SCALE GENOMIC DNA]</scope>
    <source>
        <strain evidence="3 4">DSM 108380</strain>
    </source>
</reference>
<feature type="domain" description="Gfd2/YDR514C-like C-terminal" evidence="2">
    <location>
        <begin position="45"/>
        <end position="243"/>
    </location>
</feature>